<dbReference type="Gene3D" id="3.40.1190.10">
    <property type="entry name" value="Mur-like, catalytic domain"/>
    <property type="match status" value="1"/>
</dbReference>
<organism evidence="14 15">
    <name type="scientific">Caproicibacterium argilliputei</name>
    <dbReference type="NCBI Taxonomy" id="3030016"/>
    <lineage>
        <taxon>Bacteria</taxon>
        <taxon>Bacillati</taxon>
        <taxon>Bacillota</taxon>
        <taxon>Clostridia</taxon>
        <taxon>Eubacteriales</taxon>
        <taxon>Oscillospiraceae</taxon>
        <taxon>Caproicibacterium</taxon>
    </lineage>
</organism>
<dbReference type="InterPro" id="IPR013221">
    <property type="entry name" value="Mur_ligase_cen"/>
</dbReference>
<keyword evidence="4 11" id="KW-0436">Ligase</keyword>
<evidence type="ECO:0000256" key="1">
    <source>
        <dbReference type="ARBA" id="ARBA00001946"/>
    </source>
</evidence>
<keyword evidence="6 11" id="KW-0547">Nucleotide-binding</keyword>
<dbReference type="NCBIfam" id="TIGR01499">
    <property type="entry name" value="folC"/>
    <property type="match status" value="1"/>
</dbReference>
<dbReference type="GO" id="GO:0005737">
    <property type="term" value="C:cytoplasm"/>
    <property type="evidence" value="ECO:0007669"/>
    <property type="project" value="TreeGrafter"/>
</dbReference>
<dbReference type="InterPro" id="IPR001645">
    <property type="entry name" value="Folylpolyglutamate_synth"/>
</dbReference>
<name>A0AA97D9H7_9FIRM</name>
<gene>
    <name evidence="14" type="ORF">PXC00_02295</name>
</gene>
<dbReference type="PANTHER" id="PTHR11136">
    <property type="entry name" value="FOLYLPOLYGLUTAMATE SYNTHASE-RELATED"/>
    <property type="match status" value="1"/>
</dbReference>
<comment type="similarity">
    <text evidence="2 11">Belongs to the folylpolyglutamate synthase family.</text>
</comment>
<evidence type="ECO:0000256" key="3">
    <source>
        <dbReference type="ARBA" id="ARBA00013025"/>
    </source>
</evidence>
<dbReference type="GO" id="GO:0046872">
    <property type="term" value="F:metal ion binding"/>
    <property type="evidence" value="ECO:0007669"/>
    <property type="project" value="UniProtKB-KW"/>
</dbReference>
<dbReference type="PROSITE" id="PS01011">
    <property type="entry name" value="FOLYLPOLYGLU_SYNT_1"/>
    <property type="match status" value="1"/>
</dbReference>
<evidence type="ECO:0000256" key="11">
    <source>
        <dbReference type="PIRNR" id="PIRNR001563"/>
    </source>
</evidence>
<proteinExistence type="inferred from homology"/>
<evidence type="ECO:0000259" key="12">
    <source>
        <dbReference type="Pfam" id="PF02875"/>
    </source>
</evidence>
<dbReference type="GO" id="GO:0008841">
    <property type="term" value="F:dihydrofolate synthase activity"/>
    <property type="evidence" value="ECO:0007669"/>
    <property type="project" value="TreeGrafter"/>
</dbReference>
<dbReference type="Proteomes" id="UP001300604">
    <property type="component" value="Chromosome"/>
</dbReference>
<dbReference type="KEGG" id="carl:PXC00_02295"/>
<protein>
    <recommendedName>
        <fullName evidence="3">tetrahydrofolate synthase</fullName>
        <ecNumber evidence="3">6.3.2.17</ecNumber>
    </recommendedName>
    <alternativeName>
        <fullName evidence="9">Tetrahydrofolylpolyglutamate synthase</fullName>
    </alternativeName>
</protein>
<dbReference type="Gene3D" id="3.90.190.20">
    <property type="entry name" value="Mur ligase, C-terminal domain"/>
    <property type="match status" value="1"/>
</dbReference>
<evidence type="ECO:0000313" key="14">
    <source>
        <dbReference type="EMBL" id="WOC32726.1"/>
    </source>
</evidence>
<evidence type="ECO:0000259" key="13">
    <source>
        <dbReference type="Pfam" id="PF08245"/>
    </source>
</evidence>
<keyword evidence="8" id="KW-0460">Magnesium</keyword>
<dbReference type="PROSITE" id="PS01012">
    <property type="entry name" value="FOLYLPOLYGLU_SYNT_2"/>
    <property type="match status" value="1"/>
</dbReference>
<keyword evidence="7 11" id="KW-0067">ATP-binding</keyword>
<dbReference type="InterPro" id="IPR036615">
    <property type="entry name" value="Mur_ligase_C_dom_sf"/>
</dbReference>
<dbReference type="Pfam" id="PF08245">
    <property type="entry name" value="Mur_ligase_M"/>
    <property type="match status" value="1"/>
</dbReference>
<dbReference type="PIRSF" id="PIRSF001563">
    <property type="entry name" value="Folylpolyglu_synth"/>
    <property type="match status" value="1"/>
</dbReference>
<evidence type="ECO:0000256" key="5">
    <source>
        <dbReference type="ARBA" id="ARBA00022723"/>
    </source>
</evidence>
<evidence type="ECO:0000256" key="8">
    <source>
        <dbReference type="ARBA" id="ARBA00022842"/>
    </source>
</evidence>
<reference evidence="14" key="1">
    <citation type="submission" date="2023-09" db="EMBL/GenBank/DDBJ databases">
        <authorList>
            <person name="Zeng C."/>
        </authorList>
    </citation>
    <scope>NUCLEOTIDE SEQUENCE</scope>
    <source>
        <strain evidence="14">ZCY20-5</strain>
    </source>
</reference>
<dbReference type="PANTHER" id="PTHR11136:SF0">
    <property type="entry name" value="DIHYDROFOLATE SYNTHETASE-RELATED"/>
    <property type="match status" value="1"/>
</dbReference>
<dbReference type="Pfam" id="PF02875">
    <property type="entry name" value="Mur_ligase_C"/>
    <property type="match status" value="1"/>
</dbReference>
<comment type="catalytic activity">
    <reaction evidence="10">
        <text>(6S)-5,6,7,8-tetrahydrofolyl-(gamma-L-Glu)(n) + L-glutamate + ATP = (6S)-5,6,7,8-tetrahydrofolyl-(gamma-L-Glu)(n+1) + ADP + phosphate + H(+)</text>
        <dbReference type="Rhea" id="RHEA:10580"/>
        <dbReference type="Rhea" id="RHEA-COMP:14738"/>
        <dbReference type="Rhea" id="RHEA-COMP:14740"/>
        <dbReference type="ChEBI" id="CHEBI:15378"/>
        <dbReference type="ChEBI" id="CHEBI:29985"/>
        <dbReference type="ChEBI" id="CHEBI:30616"/>
        <dbReference type="ChEBI" id="CHEBI:43474"/>
        <dbReference type="ChEBI" id="CHEBI:141005"/>
        <dbReference type="ChEBI" id="CHEBI:456216"/>
        <dbReference type="EC" id="6.3.2.17"/>
    </reaction>
</comment>
<dbReference type="InterPro" id="IPR036565">
    <property type="entry name" value="Mur-like_cat_sf"/>
</dbReference>
<dbReference type="EMBL" id="CP135996">
    <property type="protein sequence ID" value="WOC32726.1"/>
    <property type="molecule type" value="Genomic_DNA"/>
</dbReference>
<evidence type="ECO:0000256" key="2">
    <source>
        <dbReference type="ARBA" id="ARBA00008276"/>
    </source>
</evidence>
<keyword evidence="15" id="KW-1185">Reference proteome</keyword>
<comment type="cofactor">
    <cofactor evidence="1">
        <name>Mg(2+)</name>
        <dbReference type="ChEBI" id="CHEBI:18420"/>
    </cofactor>
</comment>
<dbReference type="AlphaFoldDB" id="A0AA97D9H7"/>
<reference evidence="14" key="2">
    <citation type="submission" date="2024-06" db="EMBL/GenBank/DDBJ databases">
        <title>Caproicibacterium argilliputei sp. nov, a novel caproic acid producing anaerobic bacterium isolated from pit mud.</title>
        <authorList>
            <person name="Xia S."/>
        </authorList>
    </citation>
    <scope>NUCLEOTIDE SEQUENCE</scope>
    <source>
        <strain evidence="14">ZCY20-5</strain>
    </source>
</reference>
<dbReference type="SUPFAM" id="SSF53244">
    <property type="entry name" value="MurD-like peptide ligases, peptide-binding domain"/>
    <property type="match status" value="1"/>
</dbReference>
<evidence type="ECO:0000313" key="15">
    <source>
        <dbReference type="Proteomes" id="UP001300604"/>
    </source>
</evidence>
<evidence type="ECO:0000256" key="7">
    <source>
        <dbReference type="ARBA" id="ARBA00022840"/>
    </source>
</evidence>
<evidence type="ECO:0000256" key="9">
    <source>
        <dbReference type="ARBA" id="ARBA00030592"/>
    </source>
</evidence>
<dbReference type="InterPro" id="IPR018109">
    <property type="entry name" value="Folylpolyglutamate_synth_CS"/>
</dbReference>
<evidence type="ECO:0000256" key="6">
    <source>
        <dbReference type="ARBA" id="ARBA00022741"/>
    </source>
</evidence>
<dbReference type="RefSeq" id="WP_275845761.1">
    <property type="nucleotide sequence ID" value="NZ_CP135996.1"/>
</dbReference>
<keyword evidence="5" id="KW-0479">Metal-binding</keyword>
<evidence type="ECO:0000256" key="10">
    <source>
        <dbReference type="ARBA" id="ARBA00047493"/>
    </source>
</evidence>
<accession>A0AA97D9H7</accession>
<evidence type="ECO:0000256" key="4">
    <source>
        <dbReference type="ARBA" id="ARBA00022598"/>
    </source>
</evidence>
<dbReference type="FunFam" id="3.40.1190.10:FF:000011">
    <property type="entry name" value="Folylpolyglutamate synthase/dihydrofolate synthase"/>
    <property type="match status" value="1"/>
</dbReference>
<feature type="domain" description="Mur ligase central" evidence="13">
    <location>
        <begin position="44"/>
        <end position="266"/>
    </location>
</feature>
<sequence>MTYEETLAKIFALHRFQKVPGLAHLRSLLHILGDPQERLSFVHVAGTNGKGSTSTMIASMLRKSGYRTGLFVSPFVTDFCERIQLNNRPISHRNLAQAAEEVFPPLLKLEQSGQEISEFEAITALALYWFAQQACEVVVLEVGLGGRLDATNVIRAPLCAVLTHISYDHTEILGNTLTQIATEKCGILKEGCEVVTAAGQDSEALAVIRRTAQERHCRLTETDPALLQVAQETLTGTRMLYGTELLEMSLLGAYQVTNAAAALTCAQVLRTRKGLCRMTKASVAAGLAAARMPARFEVVSRRPLVVIDGAHNPDGARALAESLRRYLPGKHLVALTGMCADKDTAHFVQTLAPLFAQAVTLSIQNPRTLQAEALAALWRRAGVETHTGSYAAQALAYAVQLAGADGAVVVCGSLYFAGELRPIALEMLPLLR</sequence>
<dbReference type="SUPFAM" id="SSF53623">
    <property type="entry name" value="MurD-like peptide ligases, catalytic domain"/>
    <property type="match status" value="1"/>
</dbReference>
<dbReference type="EC" id="6.3.2.17" evidence="3"/>
<feature type="domain" description="Mur ligase C-terminal" evidence="12">
    <location>
        <begin position="295"/>
        <end position="413"/>
    </location>
</feature>
<dbReference type="InterPro" id="IPR004101">
    <property type="entry name" value="Mur_ligase_C"/>
</dbReference>
<dbReference type="GO" id="GO:0005524">
    <property type="term" value="F:ATP binding"/>
    <property type="evidence" value="ECO:0007669"/>
    <property type="project" value="UniProtKB-KW"/>
</dbReference>
<dbReference type="GO" id="GO:0004326">
    <property type="term" value="F:tetrahydrofolylpolyglutamate synthase activity"/>
    <property type="evidence" value="ECO:0007669"/>
    <property type="project" value="UniProtKB-EC"/>
</dbReference>